<feature type="transmembrane region" description="Helical" evidence="2">
    <location>
        <begin position="344"/>
        <end position="367"/>
    </location>
</feature>
<dbReference type="GO" id="GO:0005886">
    <property type="term" value="C:plasma membrane"/>
    <property type="evidence" value="ECO:0007669"/>
    <property type="project" value="TreeGrafter"/>
</dbReference>
<dbReference type="PANTHER" id="PTHR10686">
    <property type="entry name" value="FOLATE TRANSPORTER"/>
    <property type="match status" value="1"/>
</dbReference>
<feature type="transmembrane region" description="Helical" evidence="2">
    <location>
        <begin position="379"/>
        <end position="402"/>
    </location>
</feature>
<reference evidence="3" key="1">
    <citation type="submission" date="2020-01" db="EMBL/GenBank/DDBJ databases">
        <title>Development of genomics and gene disruption for Polysphondylium violaceum indicates a role for the polyketide synthase stlB in stalk morphogenesis.</title>
        <authorList>
            <person name="Narita B."/>
            <person name="Kawabe Y."/>
            <person name="Kin K."/>
            <person name="Saito T."/>
            <person name="Gibbs R."/>
            <person name="Kuspa A."/>
            <person name="Muzny D."/>
            <person name="Queller D."/>
            <person name="Richards S."/>
            <person name="Strassman J."/>
            <person name="Sucgang R."/>
            <person name="Worley K."/>
            <person name="Schaap P."/>
        </authorList>
    </citation>
    <scope>NUCLEOTIDE SEQUENCE</scope>
    <source>
        <strain evidence="3">QSvi11</strain>
    </source>
</reference>
<evidence type="ECO:0000313" key="3">
    <source>
        <dbReference type="EMBL" id="KAF2073675.1"/>
    </source>
</evidence>
<feature type="transmembrane region" description="Helical" evidence="2">
    <location>
        <begin position="66"/>
        <end position="87"/>
    </location>
</feature>
<evidence type="ECO:0000313" key="4">
    <source>
        <dbReference type="Proteomes" id="UP000695562"/>
    </source>
</evidence>
<keyword evidence="2" id="KW-0472">Membrane</keyword>
<dbReference type="InterPro" id="IPR002666">
    <property type="entry name" value="Folate_carrier"/>
</dbReference>
<proteinExistence type="inferred from homology"/>
<keyword evidence="2" id="KW-1133">Transmembrane helix</keyword>
<comment type="similarity">
    <text evidence="1">Belongs to the reduced folate carrier (RFC) transporter (TC 2.A.48) family.</text>
</comment>
<dbReference type="Gene3D" id="1.20.1250.20">
    <property type="entry name" value="MFS general substrate transporter like domains"/>
    <property type="match status" value="1"/>
</dbReference>
<dbReference type="Pfam" id="PF01770">
    <property type="entry name" value="Folate_carrier"/>
    <property type="match status" value="1"/>
</dbReference>
<evidence type="ECO:0000256" key="1">
    <source>
        <dbReference type="ARBA" id="ARBA00005773"/>
    </source>
</evidence>
<accession>A0A8J4PU81</accession>
<feature type="transmembrane region" description="Helical" evidence="2">
    <location>
        <begin position="226"/>
        <end position="245"/>
    </location>
</feature>
<feature type="transmembrane region" description="Helical" evidence="2">
    <location>
        <begin position="151"/>
        <end position="170"/>
    </location>
</feature>
<feature type="transmembrane region" description="Helical" evidence="2">
    <location>
        <begin position="257"/>
        <end position="277"/>
    </location>
</feature>
<organism evidence="3 4">
    <name type="scientific">Polysphondylium violaceum</name>
    <dbReference type="NCBI Taxonomy" id="133409"/>
    <lineage>
        <taxon>Eukaryota</taxon>
        <taxon>Amoebozoa</taxon>
        <taxon>Evosea</taxon>
        <taxon>Eumycetozoa</taxon>
        <taxon>Dictyostelia</taxon>
        <taxon>Dictyosteliales</taxon>
        <taxon>Dictyosteliaceae</taxon>
        <taxon>Polysphondylium</taxon>
    </lineage>
</organism>
<evidence type="ECO:0008006" key="5">
    <source>
        <dbReference type="Google" id="ProtNLM"/>
    </source>
</evidence>
<dbReference type="InterPro" id="IPR036259">
    <property type="entry name" value="MFS_trans_sf"/>
</dbReference>
<dbReference type="Proteomes" id="UP000695562">
    <property type="component" value="Unassembled WGS sequence"/>
</dbReference>
<dbReference type="SUPFAM" id="SSF103473">
    <property type="entry name" value="MFS general substrate transporter"/>
    <property type="match status" value="1"/>
</dbReference>
<dbReference type="PANTHER" id="PTHR10686:SF18">
    <property type="entry name" value="IP11787P-RELATED"/>
    <property type="match status" value="1"/>
</dbReference>
<keyword evidence="4" id="KW-1185">Reference proteome</keyword>
<protein>
    <recommendedName>
        <fullName evidence="5">Reduced folate carrier family protein</fullName>
    </recommendedName>
</protein>
<feature type="transmembrane region" description="Helical" evidence="2">
    <location>
        <begin position="176"/>
        <end position="196"/>
    </location>
</feature>
<evidence type="ECO:0000256" key="2">
    <source>
        <dbReference type="SAM" id="Phobius"/>
    </source>
</evidence>
<feature type="transmembrane region" description="Helical" evidence="2">
    <location>
        <begin position="122"/>
        <end position="139"/>
    </location>
</feature>
<name>A0A8J4PU81_9MYCE</name>
<dbReference type="GO" id="GO:0090482">
    <property type="term" value="F:vitamin transmembrane transporter activity"/>
    <property type="evidence" value="ECO:0007669"/>
    <property type="project" value="InterPro"/>
</dbReference>
<feature type="transmembrane region" description="Helical" evidence="2">
    <location>
        <begin position="319"/>
        <end position="337"/>
    </location>
</feature>
<sequence length="475" mass="54300">MTSITCNSKSIGIRLKQYFNEAKPFLMYCSFSFLFSFDPSEPFLVDYFTNVLGIDPEIVYQDIFPYWTYSYFAFLFIFGILGEFIGYKTIIIIGMVSKILTIAVLLTTNKLVYLILEQVTDGLSYAAYIVFLAYIYFSLDPNEYQKMSCRVNAGYLVGVVSSGLLGQLLVQKLPLVSLLSISCGTNILALILALTFTNHKSQQKFSIKETFTDLINTYKNTDILRWYIWSGIAISIHQIVLTYWQSLFLQINNDQNWNGYISASAYFFASFFAIIPSKLGNSINNIQNLVLVVFGLLGGALLMVMGFGLNLVISTFSLIIYNCCFEFMSPIVNVQIAKKLSSRIGLLFSFNIMIALTIQVLVQLTVGKQFLNLDIKSQFLYYGGCLFVLSFGFSVLFGFLFLKKKFFTKSNSVNDQTINYISINQDDDQEQQQQRENIDDDNLQDEIYLYKDSRSIERDERKPLILNQNEIHNKV</sequence>
<comment type="caution">
    <text evidence="3">The sequence shown here is derived from an EMBL/GenBank/DDBJ whole genome shotgun (WGS) entry which is preliminary data.</text>
</comment>
<dbReference type="AlphaFoldDB" id="A0A8J4PU81"/>
<dbReference type="OrthoDB" id="18814at2759"/>
<feature type="transmembrane region" description="Helical" evidence="2">
    <location>
        <begin position="289"/>
        <end position="313"/>
    </location>
</feature>
<gene>
    <name evidence="3" type="ORF">CYY_005025</name>
</gene>
<dbReference type="EMBL" id="AJWJ01000190">
    <property type="protein sequence ID" value="KAF2073675.1"/>
    <property type="molecule type" value="Genomic_DNA"/>
</dbReference>
<keyword evidence="2" id="KW-0812">Transmembrane</keyword>